<keyword evidence="5 6" id="KW-0472">Membrane</keyword>
<accession>A0ABS9DRC0</accession>
<gene>
    <name evidence="8" type="ORF">L2A60_01110</name>
</gene>
<dbReference type="PANTHER" id="PTHR43124">
    <property type="entry name" value="PURINE EFFLUX PUMP PBUE"/>
    <property type="match status" value="1"/>
</dbReference>
<dbReference type="PROSITE" id="PS50850">
    <property type="entry name" value="MFS"/>
    <property type="match status" value="1"/>
</dbReference>
<evidence type="ECO:0000256" key="3">
    <source>
        <dbReference type="ARBA" id="ARBA00022692"/>
    </source>
</evidence>
<evidence type="ECO:0000256" key="2">
    <source>
        <dbReference type="ARBA" id="ARBA00022475"/>
    </source>
</evidence>
<keyword evidence="2" id="KW-1003">Cell membrane</keyword>
<dbReference type="SUPFAM" id="SSF103473">
    <property type="entry name" value="MFS general substrate transporter"/>
    <property type="match status" value="1"/>
</dbReference>
<keyword evidence="3 6" id="KW-0812">Transmembrane</keyword>
<dbReference type="PANTHER" id="PTHR43124:SF8">
    <property type="entry name" value="INNER MEMBRANE TRANSPORT PROTEIN YDHP"/>
    <property type="match status" value="1"/>
</dbReference>
<dbReference type="Gene3D" id="1.20.1250.20">
    <property type="entry name" value="MFS general substrate transporter like domains"/>
    <property type="match status" value="2"/>
</dbReference>
<feature type="transmembrane region" description="Helical" evidence="6">
    <location>
        <begin position="200"/>
        <end position="223"/>
    </location>
</feature>
<sequence length="385" mass="39998">MPLPLIALIVASFAIGTSEFVIVGLLPELARDFAVSIPQAGYLVSAYALGVTFGSPFVAVLVGRLNRRAALIVLMGVFVLGNFLCALAPDYGLMMAARIITALSHGAFFGIGSVVAADLVPREKRARAVALVFLGLTMANVLGVPAGTILGQAAGWRATFWAVLAIGVLSMAAIGWLLPRDLRGGSGRLLNEVRILGRKQVLLAMLMAVLSSASLFSVFTYIAPLLERVTGLTPHWVSFVLLLFGAGLTAGGLLGGNLADRHSARTIVMTLVGIAAVLVVLWLTSEDAVLAVLTIMVWGVAVFTMVSPLQTRVIDHARDAPNLASTINQGAFNLGNASGAWLGGAALGLGVGYAGLPLVGAALAGVALIVAVVAFRLERREREQG</sequence>
<feature type="transmembrane region" description="Helical" evidence="6">
    <location>
        <begin position="42"/>
        <end position="62"/>
    </location>
</feature>
<dbReference type="InterPro" id="IPR050189">
    <property type="entry name" value="MFS_Efflux_Transporters"/>
</dbReference>
<feature type="transmembrane region" description="Helical" evidence="6">
    <location>
        <begin position="95"/>
        <end position="117"/>
    </location>
</feature>
<reference evidence="8 9" key="1">
    <citation type="submission" date="2022-01" db="EMBL/GenBank/DDBJ databases">
        <authorList>
            <person name="Won M."/>
            <person name="Kim S.-J."/>
            <person name="Kwon S.-W."/>
        </authorList>
    </citation>
    <scope>NUCLEOTIDE SEQUENCE [LARGE SCALE GENOMIC DNA]</scope>
    <source>
        <strain evidence="8 9">KCTC 23505</strain>
    </source>
</reference>
<feature type="transmembrane region" description="Helical" evidence="6">
    <location>
        <begin position="266"/>
        <end position="283"/>
    </location>
</feature>
<evidence type="ECO:0000313" key="9">
    <source>
        <dbReference type="Proteomes" id="UP001521209"/>
    </source>
</evidence>
<evidence type="ECO:0000256" key="1">
    <source>
        <dbReference type="ARBA" id="ARBA00004651"/>
    </source>
</evidence>
<feature type="transmembrane region" description="Helical" evidence="6">
    <location>
        <begin position="330"/>
        <end position="352"/>
    </location>
</feature>
<keyword evidence="4 6" id="KW-1133">Transmembrane helix</keyword>
<dbReference type="InterPro" id="IPR011701">
    <property type="entry name" value="MFS"/>
</dbReference>
<feature type="transmembrane region" description="Helical" evidence="6">
    <location>
        <begin position="129"/>
        <end position="154"/>
    </location>
</feature>
<keyword evidence="9" id="KW-1185">Reference proteome</keyword>
<dbReference type="Proteomes" id="UP001521209">
    <property type="component" value="Unassembled WGS sequence"/>
</dbReference>
<feature type="transmembrane region" description="Helical" evidence="6">
    <location>
        <begin position="235"/>
        <end position="254"/>
    </location>
</feature>
<dbReference type="EMBL" id="JAKGBZ010000001">
    <property type="protein sequence ID" value="MCF3945283.1"/>
    <property type="molecule type" value="Genomic_DNA"/>
</dbReference>
<comment type="caution">
    <text evidence="8">The sequence shown here is derived from an EMBL/GenBank/DDBJ whole genome shotgun (WGS) entry which is preliminary data.</text>
</comment>
<dbReference type="CDD" id="cd17324">
    <property type="entry name" value="MFS_NepI_like"/>
    <property type="match status" value="1"/>
</dbReference>
<proteinExistence type="predicted"/>
<evidence type="ECO:0000313" key="8">
    <source>
        <dbReference type="EMBL" id="MCF3945283.1"/>
    </source>
</evidence>
<feature type="transmembrane region" description="Helical" evidence="6">
    <location>
        <begin position="69"/>
        <end position="89"/>
    </location>
</feature>
<dbReference type="InterPro" id="IPR036259">
    <property type="entry name" value="MFS_trans_sf"/>
</dbReference>
<feature type="transmembrane region" description="Helical" evidence="6">
    <location>
        <begin position="160"/>
        <end position="179"/>
    </location>
</feature>
<organism evidence="8 9">
    <name type="scientific">Acidiphilium iwatense</name>
    <dbReference type="NCBI Taxonomy" id="768198"/>
    <lineage>
        <taxon>Bacteria</taxon>
        <taxon>Pseudomonadati</taxon>
        <taxon>Pseudomonadota</taxon>
        <taxon>Alphaproteobacteria</taxon>
        <taxon>Acetobacterales</taxon>
        <taxon>Acidocellaceae</taxon>
        <taxon>Acidiphilium</taxon>
    </lineage>
</organism>
<evidence type="ECO:0000259" key="7">
    <source>
        <dbReference type="PROSITE" id="PS50850"/>
    </source>
</evidence>
<dbReference type="Pfam" id="PF07690">
    <property type="entry name" value="MFS_1"/>
    <property type="match status" value="1"/>
</dbReference>
<dbReference type="RefSeq" id="WP_235702517.1">
    <property type="nucleotide sequence ID" value="NZ_JAKGBZ010000001.1"/>
</dbReference>
<protein>
    <submittedName>
        <fullName evidence="8">MFS transporter</fullName>
    </submittedName>
</protein>
<feature type="domain" description="Major facilitator superfamily (MFS) profile" evidence="7">
    <location>
        <begin position="4"/>
        <end position="382"/>
    </location>
</feature>
<dbReference type="InterPro" id="IPR020846">
    <property type="entry name" value="MFS_dom"/>
</dbReference>
<comment type="subcellular location">
    <subcellularLocation>
        <location evidence="1">Cell membrane</location>
        <topology evidence="1">Multi-pass membrane protein</topology>
    </subcellularLocation>
</comment>
<evidence type="ECO:0000256" key="5">
    <source>
        <dbReference type="ARBA" id="ARBA00023136"/>
    </source>
</evidence>
<feature type="transmembrane region" description="Helical" evidence="6">
    <location>
        <begin position="358"/>
        <end position="377"/>
    </location>
</feature>
<evidence type="ECO:0000256" key="4">
    <source>
        <dbReference type="ARBA" id="ARBA00022989"/>
    </source>
</evidence>
<evidence type="ECO:0000256" key="6">
    <source>
        <dbReference type="SAM" id="Phobius"/>
    </source>
</evidence>
<name>A0ABS9DRC0_9PROT</name>
<feature type="transmembrane region" description="Helical" evidence="6">
    <location>
        <begin position="289"/>
        <end position="309"/>
    </location>
</feature>